<protein>
    <submittedName>
        <fullName evidence="1">16003_t:CDS:1</fullName>
    </submittedName>
</protein>
<feature type="non-terminal residue" evidence="1">
    <location>
        <position position="136"/>
    </location>
</feature>
<reference evidence="1" key="1">
    <citation type="submission" date="2021-06" db="EMBL/GenBank/DDBJ databases">
        <authorList>
            <person name="Kallberg Y."/>
            <person name="Tangrot J."/>
            <person name="Rosling A."/>
        </authorList>
    </citation>
    <scope>NUCLEOTIDE SEQUENCE</scope>
    <source>
        <strain evidence="1">MA461A</strain>
    </source>
</reference>
<dbReference type="EMBL" id="CAJVQC010098625">
    <property type="protein sequence ID" value="CAG8830160.1"/>
    <property type="molecule type" value="Genomic_DNA"/>
</dbReference>
<feature type="non-terminal residue" evidence="1">
    <location>
        <position position="1"/>
    </location>
</feature>
<gene>
    <name evidence="1" type="ORF">RPERSI_LOCUS27713</name>
</gene>
<comment type="caution">
    <text evidence="1">The sequence shown here is derived from an EMBL/GenBank/DDBJ whole genome shotgun (WGS) entry which is preliminary data.</text>
</comment>
<organism evidence="1 2">
    <name type="scientific">Racocetra persica</name>
    <dbReference type="NCBI Taxonomy" id="160502"/>
    <lineage>
        <taxon>Eukaryota</taxon>
        <taxon>Fungi</taxon>
        <taxon>Fungi incertae sedis</taxon>
        <taxon>Mucoromycota</taxon>
        <taxon>Glomeromycotina</taxon>
        <taxon>Glomeromycetes</taxon>
        <taxon>Diversisporales</taxon>
        <taxon>Gigasporaceae</taxon>
        <taxon>Racocetra</taxon>
    </lineage>
</organism>
<sequence length="136" mass="15147">CGAQIISASWVEFDKPQLVGGGGAICYYKNLDRYTYLNLTVSAPEDPLALGNLVFSDDNGHHEQIFDGSYWANDVFCGITLKPSSTTYTSLWPIYSSNKPSNVWADVWVTVYWGCIVKSRMMKSGFGCTSEKSHLR</sequence>
<proteinExistence type="predicted"/>
<evidence type="ECO:0000313" key="2">
    <source>
        <dbReference type="Proteomes" id="UP000789920"/>
    </source>
</evidence>
<evidence type="ECO:0000313" key="1">
    <source>
        <dbReference type="EMBL" id="CAG8830160.1"/>
    </source>
</evidence>
<dbReference type="Proteomes" id="UP000789920">
    <property type="component" value="Unassembled WGS sequence"/>
</dbReference>
<keyword evidence="2" id="KW-1185">Reference proteome</keyword>
<name>A0ACA9S6Z4_9GLOM</name>
<accession>A0ACA9S6Z4</accession>